<feature type="compositionally biased region" description="Basic residues" evidence="14">
    <location>
        <begin position="89"/>
        <end position="98"/>
    </location>
</feature>
<feature type="region of interest" description="Disordered" evidence="14">
    <location>
        <begin position="56"/>
        <end position="123"/>
    </location>
</feature>
<comment type="catalytic activity">
    <reaction evidence="12 13">
        <text>DNA(n) + a 2'-deoxyribonucleoside 5'-triphosphate = DNA(n+1) + diphosphate</text>
        <dbReference type="Rhea" id="RHEA:22508"/>
        <dbReference type="Rhea" id="RHEA-COMP:17339"/>
        <dbReference type="Rhea" id="RHEA-COMP:17340"/>
        <dbReference type="ChEBI" id="CHEBI:33019"/>
        <dbReference type="ChEBI" id="CHEBI:61560"/>
        <dbReference type="ChEBI" id="CHEBI:173112"/>
        <dbReference type="EC" id="2.7.7.49"/>
    </reaction>
</comment>
<dbReference type="InterPro" id="IPR003545">
    <property type="entry name" value="Telomerase_RT"/>
</dbReference>
<dbReference type="CDD" id="cd01648">
    <property type="entry name" value="TERT"/>
    <property type="match status" value="1"/>
</dbReference>
<protein>
    <recommendedName>
        <fullName evidence="3 13">Telomerase reverse transcriptase</fullName>
        <ecNumber evidence="2 13">2.7.7.49</ecNumber>
    </recommendedName>
    <alternativeName>
        <fullName evidence="13">Telomerase catalytic subunit</fullName>
    </alternativeName>
</protein>
<gene>
    <name evidence="16" type="ORF">INT47_006144</name>
</gene>
<dbReference type="PROSITE" id="PS50878">
    <property type="entry name" value="RT_POL"/>
    <property type="match status" value="1"/>
</dbReference>
<evidence type="ECO:0000256" key="12">
    <source>
        <dbReference type="ARBA" id="ARBA00048173"/>
    </source>
</evidence>
<dbReference type="GO" id="GO:0042162">
    <property type="term" value="F:telomeric DNA binding"/>
    <property type="evidence" value="ECO:0007669"/>
    <property type="project" value="TreeGrafter"/>
</dbReference>
<keyword evidence="17" id="KW-1185">Reference proteome</keyword>
<accession>A0A8H7REM1</accession>
<evidence type="ECO:0000259" key="15">
    <source>
        <dbReference type="PROSITE" id="PS50878"/>
    </source>
</evidence>
<keyword evidence="7 13" id="KW-0479">Metal-binding</keyword>
<comment type="similarity">
    <text evidence="1 13">Belongs to the reverse transcriptase family. Telomerase subfamily.</text>
</comment>
<evidence type="ECO:0000256" key="7">
    <source>
        <dbReference type="ARBA" id="ARBA00022723"/>
    </source>
</evidence>
<dbReference type="EC" id="2.7.7.49" evidence="2 13"/>
<proteinExistence type="inferred from homology"/>
<evidence type="ECO:0000256" key="3">
    <source>
        <dbReference type="ARBA" id="ARBA00016182"/>
    </source>
</evidence>
<dbReference type="PANTHER" id="PTHR12066">
    <property type="entry name" value="TELOMERASE REVERSE TRANSCRIPTASE"/>
    <property type="match status" value="1"/>
</dbReference>
<keyword evidence="10 13" id="KW-0695">RNA-directed DNA polymerase</keyword>
<dbReference type="AlphaFoldDB" id="A0A8H7REM1"/>
<comment type="caution">
    <text evidence="16">The sequence shown here is derived from an EMBL/GenBank/DDBJ whole genome shotgun (WGS) entry which is preliminary data.</text>
</comment>
<keyword evidence="6 13" id="KW-0548">Nucleotidyltransferase</keyword>
<dbReference type="PANTHER" id="PTHR12066:SF0">
    <property type="entry name" value="TELOMERASE REVERSE TRANSCRIPTASE"/>
    <property type="match status" value="1"/>
</dbReference>
<evidence type="ECO:0000256" key="8">
    <source>
        <dbReference type="ARBA" id="ARBA00022842"/>
    </source>
</evidence>
<dbReference type="PRINTS" id="PR01365">
    <property type="entry name" value="TELOMERASERT"/>
</dbReference>
<dbReference type="SMART" id="SM00975">
    <property type="entry name" value="Telomerase_RBD"/>
    <property type="match status" value="1"/>
</dbReference>
<dbReference type="SUPFAM" id="SSF56672">
    <property type="entry name" value="DNA/RNA polymerases"/>
    <property type="match status" value="1"/>
</dbReference>
<evidence type="ECO:0000256" key="11">
    <source>
        <dbReference type="ARBA" id="ARBA00023242"/>
    </source>
</evidence>
<dbReference type="GO" id="GO:0003720">
    <property type="term" value="F:telomerase activity"/>
    <property type="evidence" value="ECO:0007669"/>
    <property type="project" value="InterPro"/>
</dbReference>
<dbReference type="InterPro" id="IPR021891">
    <property type="entry name" value="Telomerase_RBD"/>
</dbReference>
<keyword evidence="11 13" id="KW-0539">Nucleus</keyword>
<dbReference type="Pfam" id="PF00078">
    <property type="entry name" value="RVT_1"/>
    <property type="match status" value="1"/>
</dbReference>
<comment type="function">
    <text evidence="13">Telomerase is a ribonucleoprotein enzyme essential for the replication of chromosome termini in most eukaryotes. It elongates telomeres. It is a reverse transcriptase that adds simple sequence repeats to chromosome ends by copying a template sequence within the RNA component of the enzyme.</text>
</comment>
<organism evidence="16 17">
    <name type="scientific">Mucor saturninus</name>
    <dbReference type="NCBI Taxonomy" id="64648"/>
    <lineage>
        <taxon>Eukaryota</taxon>
        <taxon>Fungi</taxon>
        <taxon>Fungi incertae sedis</taxon>
        <taxon>Mucoromycota</taxon>
        <taxon>Mucoromycotina</taxon>
        <taxon>Mucoromycetes</taxon>
        <taxon>Mucorales</taxon>
        <taxon>Mucorineae</taxon>
        <taxon>Mucoraceae</taxon>
        <taxon>Mucor</taxon>
    </lineage>
</organism>
<evidence type="ECO:0000256" key="5">
    <source>
        <dbReference type="ARBA" id="ARBA00022679"/>
    </source>
</evidence>
<evidence type="ECO:0000256" key="6">
    <source>
        <dbReference type="ARBA" id="ARBA00022695"/>
    </source>
</evidence>
<dbReference type="EMBL" id="JAEPRD010000020">
    <property type="protein sequence ID" value="KAG2208288.1"/>
    <property type="molecule type" value="Genomic_DNA"/>
</dbReference>
<reference evidence="16" key="1">
    <citation type="submission" date="2020-12" db="EMBL/GenBank/DDBJ databases">
        <title>Metabolic potential, ecology and presence of endohyphal bacteria is reflected in genomic diversity of Mucoromycotina.</title>
        <authorList>
            <person name="Muszewska A."/>
            <person name="Okrasinska A."/>
            <person name="Steczkiewicz K."/>
            <person name="Drgas O."/>
            <person name="Orlowska M."/>
            <person name="Perlinska-Lenart U."/>
            <person name="Aleksandrzak-Piekarczyk T."/>
            <person name="Szatraj K."/>
            <person name="Zielenkiewicz U."/>
            <person name="Pilsyk S."/>
            <person name="Malc E."/>
            <person name="Mieczkowski P."/>
            <person name="Kruszewska J.S."/>
            <person name="Biernat P."/>
            <person name="Pawlowska J."/>
        </authorList>
    </citation>
    <scope>NUCLEOTIDE SEQUENCE</scope>
    <source>
        <strain evidence="16">WA0000017839</strain>
    </source>
</reference>
<dbReference type="GO" id="GO:0000333">
    <property type="term" value="C:telomerase catalytic core complex"/>
    <property type="evidence" value="ECO:0007669"/>
    <property type="project" value="TreeGrafter"/>
</dbReference>
<dbReference type="GO" id="GO:0046872">
    <property type="term" value="F:metal ion binding"/>
    <property type="evidence" value="ECO:0007669"/>
    <property type="project" value="UniProtKB-KW"/>
</dbReference>
<dbReference type="OrthoDB" id="2289814at2759"/>
<evidence type="ECO:0000256" key="1">
    <source>
        <dbReference type="ARBA" id="ARBA00008001"/>
    </source>
</evidence>
<evidence type="ECO:0000256" key="13">
    <source>
        <dbReference type="RuleBase" id="RU365061"/>
    </source>
</evidence>
<dbReference type="GO" id="GO:0070034">
    <property type="term" value="F:telomerase RNA binding"/>
    <property type="evidence" value="ECO:0007669"/>
    <property type="project" value="TreeGrafter"/>
</dbReference>
<dbReference type="Pfam" id="PF12009">
    <property type="entry name" value="Telomerase_RBD"/>
    <property type="match status" value="1"/>
</dbReference>
<evidence type="ECO:0000256" key="10">
    <source>
        <dbReference type="ARBA" id="ARBA00022918"/>
    </source>
</evidence>
<name>A0A8H7REM1_9FUNG</name>
<feature type="domain" description="Reverse transcriptase" evidence="15">
    <location>
        <begin position="316"/>
        <end position="627"/>
    </location>
</feature>
<evidence type="ECO:0000256" key="2">
    <source>
        <dbReference type="ARBA" id="ARBA00012493"/>
    </source>
</evidence>
<evidence type="ECO:0000256" key="4">
    <source>
        <dbReference type="ARBA" id="ARBA00022454"/>
    </source>
</evidence>
<dbReference type="Gene3D" id="1.10.132.70">
    <property type="match status" value="2"/>
</dbReference>
<comment type="subcellular location">
    <subcellularLocation>
        <location evidence="13">Nucleus</location>
    </subcellularLocation>
    <subcellularLocation>
        <location evidence="13">Chromosome</location>
        <location evidence="13">Telomere</location>
    </subcellularLocation>
</comment>
<dbReference type="GO" id="GO:0007004">
    <property type="term" value="P:telomere maintenance via telomerase"/>
    <property type="evidence" value="ECO:0007669"/>
    <property type="project" value="TreeGrafter"/>
</dbReference>
<keyword evidence="8 13" id="KW-0460">Magnesium</keyword>
<dbReference type="Proteomes" id="UP000603453">
    <property type="component" value="Unassembled WGS sequence"/>
</dbReference>
<dbReference type="InterPro" id="IPR043502">
    <property type="entry name" value="DNA/RNA_pol_sf"/>
</dbReference>
<dbReference type="GO" id="GO:0000781">
    <property type="term" value="C:chromosome, telomeric region"/>
    <property type="evidence" value="ECO:0007669"/>
    <property type="project" value="UniProtKB-SubCell"/>
</dbReference>
<evidence type="ECO:0000256" key="9">
    <source>
        <dbReference type="ARBA" id="ARBA00022895"/>
    </source>
</evidence>
<keyword evidence="9 13" id="KW-0779">Telomere</keyword>
<keyword evidence="4 13" id="KW-0158">Chromosome</keyword>
<keyword evidence="5 13" id="KW-0808">Transferase</keyword>
<dbReference type="InterPro" id="IPR000477">
    <property type="entry name" value="RT_dom"/>
</dbReference>
<sequence length="769" mass="89315">MGDPSSMRLPNNSFYQLSGHYISTRHYSASKFTKLDRTDDRPVNNQESTFLSQMSQLAKDADSIPPSLQKRKITTDDNSQPIKAAKLSRGAKKRIRKKELKEELKSQKKIPKVKGKDTKKPKSLGFNIRRHRMFYADAIIDNKTDKAIMTSNQIIKKDQNIDVLSVIFPLEYENDKKKKKFLKRFIKVPELIQSIKRRHNNSSLTHLFNSTCPMKNNDANPGNAHIPIQQINDCMWLKSSNMNSKCSPSDLKRKEAILNQALYWLFDGYIISLIKSLFYVTENATCGKKVFFYRQDVWRDITRLKIRTIIKDDYAEQNEDVLRSLSLGIARIRLIPKNNGCRVITKMSKTMAHNYQFKDQKFIFTKKVLLPVLNILSLEKLLQNRDPKILGSSVMGKDTFYRRYREYKAKQRIPGEKFYFVKIDIASCFDNIDQEKLLSIMKSFLHEEYIERDTIVLTHHRKSVYSKKYTLTARKDETKYLGSEEFLETSPESIIVDQDSFRTVNVQKVINLLEESITKSAVKIGEQYYSRTKGISQGSSLSTLLCSFFLARFEKDRLSFLAKDPDGVLFTYVDDFLYITKSLKFATWFRQALIHEIRMFGLRVNTDKCVSNIDDPIEEFSWLGYVFNTENLDVHLNLPNFINSDVESMVTTEYSKHPGKALLRSCVSAIKGQYHDILMNSSMNSKQAIVRNLYELLYIAALKTEAHSRRLCGSIIGFINESFLIGMCDRFNTPILFINLRFRYCFEDWTADNSNATIDDHTRRKTTIP</sequence>
<evidence type="ECO:0000313" key="17">
    <source>
        <dbReference type="Proteomes" id="UP000603453"/>
    </source>
</evidence>
<evidence type="ECO:0000313" key="16">
    <source>
        <dbReference type="EMBL" id="KAG2208288.1"/>
    </source>
</evidence>
<evidence type="ECO:0000256" key="14">
    <source>
        <dbReference type="SAM" id="MobiDB-lite"/>
    </source>
</evidence>